<organism evidence="2 3">
    <name type="scientific">Microbacterium bovistercoris</name>
    <dbReference type="NCBI Taxonomy" id="2293570"/>
    <lineage>
        <taxon>Bacteria</taxon>
        <taxon>Bacillati</taxon>
        <taxon>Actinomycetota</taxon>
        <taxon>Actinomycetes</taxon>
        <taxon>Micrococcales</taxon>
        <taxon>Microbacteriaceae</taxon>
        <taxon>Microbacterium</taxon>
    </lineage>
</organism>
<evidence type="ECO:0000256" key="1">
    <source>
        <dbReference type="SAM" id="MobiDB-lite"/>
    </source>
</evidence>
<gene>
    <name evidence="2" type="ORF">DY023_14640</name>
</gene>
<keyword evidence="3" id="KW-1185">Reference proteome</keyword>
<comment type="caution">
    <text evidence="2">The sequence shown here is derived from an EMBL/GenBank/DDBJ whole genome shotgun (WGS) entry which is preliminary data.</text>
</comment>
<proteinExistence type="predicted"/>
<evidence type="ECO:0000313" key="3">
    <source>
        <dbReference type="Proteomes" id="UP000262172"/>
    </source>
</evidence>
<feature type="region of interest" description="Disordered" evidence="1">
    <location>
        <begin position="1"/>
        <end position="65"/>
    </location>
</feature>
<dbReference type="EMBL" id="QUAB01000046">
    <property type="protein sequence ID" value="REJ04665.1"/>
    <property type="molecule type" value="Genomic_DNA"/>
</dbReference>
<protein>
    <submittedName>
        <fullName evidence="2">Uncharacterized protein</fullName>
    </submittedName>
</protein>
<feature type="compositionally biased region" description="Acidic residues" evidence="1">
    <location>
        <begin position="53"/>
        <end position="65"/>
    </location>
</feature>
<evidence type="ECO:0000313" key="2">
    <source>
        <dbReference type="EMBL" id="REJ04665.1"/>
    </source>
</evidence>
<dbReference type="AlphaFoldDB" id="A0A371NST1"/>
<dbReference type="Proteomes" id="UP000262172">
    <property type="component" value="Unassembled WGS sequence"/>
</dbReference>
<reference evidence="2 3" key="1">
    <citation type="submission" date="2018-08" db="EMBL/GenBank/DDBJ databases">
        <title>Isolation, diversity and antifungal activity of Actinobacteria from cow dung.</title>
        <authorList>
            <person name="Ling L."/>
        </authorList>
    </citation>
    <scope>NUCLEOTIDE SEQUENCE [LARGE SCALE GENOMIC DNA]</scope>
    <source>
        <strain evidence="2 3">NEAU-LLE</strain>
    </source>
</reference>
<name>A0A371NST1_9MICO</name>
<accession>A0A371NST1</accession>
<sequence>MPATAASDDRQTRRAPVQARINPLARGVERPQSGVRREEHTMEDSGSMHAELGEDGQGDISPEDL</sequence>